<reference evidence="2 3" key="1">
    <citation type="submission" date="2019-02" db="EMBL/GenBank/DDBJ databases">
        <authorList>
            <person name="Goldberg S.R."/>
            <person name="Haltli B.A."/>
            <person name="Correa H."/>
            <person name="Russell K.G."/>
        </authorList>
    </citation>
    <scope>NUCLEOTIDE SEQUENCE [LARGE SCALE GENOMIC DNA]</scope>
    <source>
        <strain evidence="2 3">JCM 16186</strain>
    </source>
</reference>
<dbReference type="PROSITE" id="PS50206">
    <property type="entry name" value="RHODANESE_3"/>
    <property type="match status" value="1"/>
</dbReference>
<dbReference type="EMBL" id="SMLW01000655">
    <property type="protein sequence ID" value="MTI28161.1"/>
    <property type="molecule type" value="Genomic_DNA"/>
</dbReference>
<dbReference type="CDD" id="cd00158">
    <property type="entry name" value="RHOD"/>
    <property type="match status" value="1"/>
</dbReference>
<dbReference type="SUPFAM" id="SSF52821">
    <property type="entry name" value="Rhodanese/Cell cycle control phosphatase"/>
    <property type="match status" value="1"/>
</dbReference>
<dbReference type="Proteomes" id="UP000798808">
    <property type="component" value="Unassembled WGS sequence"/>
</dbReference>
<evidence type="ECO:0000313" key="2">
    <source>
        <dbReference type="EMBL" id="MTI28161.1"/>
    </source>
</evidence>
<keyword evidence="3" id="KW-1185">Reference proteome</keyword>
<dbReference type="NCBIfam" id="NF045521">
    <property type="entry name" value="rhoda_near_glyco"/>
    <property type="match status" value="1"/>
</dbReference>
<dbReference type="PANTHER" id="PTHR43031:SF16">
    <property type="entry name" value="OXIDOREDUCTASE"/>
    <property type="match status" value="1"/>
</dbReference>
<sequence>MNRLYIFLVLLISTQCMGQKDFDEKLNSILDKTVPFIYSNELNELTEKESQILILDTRSKEEYRVSHIPNAIFVDYDNFSGEAVQGYDKEAPVVVYCSVGYRSEKIGEKLEELGFSNVRNLYGGIFDWKNKGNEVVNDEGMETDSVHTYNENWSKWLKEGVKVYE</sequence>
<feature type="domain" description="Rhodanese" evidence="1">
    <location>
        <begin position="48"/>
        <end position="137"/>
    </location>
</feature>
<dbReference type="SMART" id="SM00450">
    <property type="entry name" value="RHOD"/>
    <property type="match status" value="1"/>
</dbReference>
<evidence type="ECO:0000259" key="1">
    <source>
        <dbReference type="PROSITE" id="PS50206"/>
    </source>
</evidence>
<dbReference type="PANTHER" id="PTHR43031">
    <property type="entry name" value="FAD-DEPENDENT OXIDOREDUCTASE"/>
    <property type="match status" value="1"/>
</dbReference>
<evidence type="ECO:0000313" key="3">
    <source>
        <dbReference type="Proteomes" id="UP000798808"/>
    </source>
</evidence>
<dbReference type="Pfam" id="PF00581">
    <property type="entry name" value="Rhodanese"/>
    <property type="match status" value="1"/>
</dbReference>
<protein>
    <submittedName>
        <fullName evidence="2">Rhodanese-like domain-containing protein</fullName>
    </submittedName>
</protein>
<organism evidence="2 3">
    <name type="scientific">Fulvivirga kasyanovii</name>
    <dbReference type="NCBI Taxonomy" id="396812"/>
    <lineage>
        <taxon>Bacteria</taxon>
        <taxon>Pseudomonadati</taxon>
        <taxon>Bacteroidota</taxon>
        <taxon>Cytophagia</taxon>
        <taxon>Cytophagales</taxon>
        <taxon>Fulvivirgaceae</taxon>
        <taxon>Fulvivirga</taxon>
    </lineage>
</organism>
<dbReference type="InterPro" id="IPR050229">
    <property type="entry name" value="GlpE_sulfurtransferase"/>
</dbReference>
<comment type="caution">
    <text evidence="2">The sequence shown here is derived from an EMBL/GenBank/DDBJ whole genome shotgun (WGS) entry which is preliminary data.</text>
</comment>
<dbReference type="InterPro" id="IPR036873">
    <property type="entry name" value="Rhodanese-like_dom_sf"/>
</dbReference>
<gene>
    <name evidence="2" type="ORF">E1163_24605</name>
</gene>
<proteinExistence type="predicted"/>
<name>A0ABW9RW79_9BACT</name>
<dbReference type="InterPro" id="IPR001763">
    <property type="entry name" value="Rhodanese-like_dom"/>
</dbReference>
<dbReference type="Gene3D" id="3.40.250.10">
    <property type="entry name" value="Rhodanese-like domain"/>
    <property type="match status" value="1"/>
</dbReference>
<accession>A0ABW9RW79</accession>